<dbReference type="AlphaFoldDB" id="A0A5B8MZH8"/>
<evidence type="ECO:0000313" key="2">
    <source>
        <dbReference type="EMBL" id="QDZ25105.1"/>
    </source>
</evidence>
<dbReference type="Proteomes" id="UP000316726">
    <property type="component" value="Chromosome 16"/>
</dbReference>
<dbReference type="PANTHER" id="PTHR13109:SF7">
    <property type="entry name" value="NEUROCHONDRIN"/>
    <property type="match status" value="1"/>
</dbReference>
<protein>
    <submittedName>
        <fullName evidence="2">Uncharacterized protein</fullName>
    </submittedName>
</protein>
<accession>A0A5B8MZH8</accession>
<dbReference type="InterPro" id="IPR008709">
    <property type="entry name" value="Neurochondrin"/>
</dbReference>
<dbReference type="EMBL" id="CP031049">
    <property type="protein sequence ID" value="QDZ25105.1"/>
    <property type="molecule type" value="Genomic_DNA"/>
</dbReference>
<name>A0A5B8MZH8_9CHLO</name>
<evidence type="ECO:0000313" key="3">
    <source>
        <dbReference type="Proteomes" id="UP000316726"/>
    </source>
</evidence>
<evidence type="ECO:0000256" key="1">
    <source>
        <dbReference type="SAM" id="MobiDB-lite"/>
    </source>
</evidence>
<organism evidence="2 3">
    <name type="scientific">Chloropicon primus</name>
    <dbReference type="NCBI Taxonomy" id="1764295"/>
    <lineage>
        <taxon>Eukaryota</taxon>
        <taxon>Viridiplantae</taxon>
        <taxon>Chlorophyta</taxon>
        <taxon>Chloropicophyceae</taxon>
        <taxon>Chloropicales</taxon>
        <taxon>Chloropicaceae</taxon>
        <taxon>Chloropicon</taxon>
    </lineage>
</organism>
<feature type="region of interest" description="Disordered" evidence="1">
    <location>
        <begin position="219"/>
        <end position="243"/>
    </location>
</feature>
<sequence length="738" mass="78527">MEEASVLRMVAGGTKEEVLAGMLLLLHLLKTIKTTGASELARKAFANLDPRFLESLAGDSHKGMDLVTAVCSTLGGLSEEVMSDGKVWGIASSCLRSCAASLCPMTTLEAVLDLCTKALESLKVVEDERPECPMHLRDACRIVLALRGKGEEGELARQRAVRLLWVALSRMSSQRRVLAVLNLEELDAAEGGRDRSSSSSSSSSSSHFERVATALVSAMNTSSPSSLDRRKGSNGESSSSSSSLTPLEAVRALGFWLEPECVLAHTRGGGSKKDWLVGLRASVASLLVTSGTRCQRDCIRVAANLARSLGHKWILSPALLNSSSGSFSPLRKGGFAHLVLLTAKTEISLLLSDALQPEQRVLAAEHSLAQRSHDAEHSLTAGERAAAHLGTCFVVVDQAIECVATLAAQQQGDGEQEEQQQAVQDYFMLLNDVAGIVIDYFLEVAKEKTVNDEKTVNLAATAVLGRYLMEVPEILLNDERVPKILDAVAGISPPSSPSAQAAADDDGLAEASRSFGWSYLAPSVAQVCEECGYTAMVEISGGSLHQLLRLITAIMDELSPGAPDGRREGREGKFGLLSNCLVILDHVLASKAKCGDSDYLESEACGEGLTKALGWSVEALGSLAPSPSSGDGGANGGWDHEDLACLGVLIDTCDLSVLLLENRRIFGGLLGEYATSHLVQMVKPLCDILRRRGGQFAAAPGSSFDVLGNSLNESATVQEWSQMVDFLSHLRRELVVSL</sequence>
<keyword evidence="3" id="KW-1185">Reference proteome</keyword>
<proteinExistence type="predicted"/>
<gene>
    <name evidence="2" type="ORF">A3770_16p76230</name>
</gene>
<reference evidence="2 3" key="1">
    <citation type="submission" date="2018-07" db="EMBL/GenBank/DDBJ databases">
        <title>The complete nuclear genome of the prasinophyte Chloropicon primus (CCMP1205).</title>
        <authorList>
            <person name="Pombert J.-F."/>
            <person name="Otis C."/>
            <person name="Turmel M."/>
            <person name="Lemieux C."/>
        </authorList>
    </citation>
    <scope>NUCLEOTIDE SEQUENCE [LARGE SCALE GENOMIC DNA]</scope>
    <source>
        <strain evidence="2 3">CCMP1205</strain>
    </source>
</reference>
<dbReference type="PANTHER" id="PTHR13109">
    <property type="entry name" value="NEUROCHONDRIN"/>
    <property type="match status" value="1"/>
</dbReference>